<evidence type="ECO:0000313" key="2">
    <source>
        <dbReference type="EMBL" id="AVH57795.1"/>
    </source>
</evidence>
<accession>A0ABN5I444</accession>
<evidence type="ECO:0000256" key="1">
    <source>
        <dbReference type="SAM" id="MobiDB-lite"/>
    </source>
</evidence>
<organism evidence="2 3">
    <name type="scientific">Streptomyces dengpaensis</name>
    <dbReference type="NCBI Taxonomy" id="2049881"/>
    <lineage>
        <taxon>Bacteria</taxon>
        <taxon>Bacillati</taxon>
        <taxon>Actinomycetota</taxon>
        <taxon>Actinomycetes</taxon>
        <taxon>Kitasatosporales</taxon>
        <taxon>Streptomycetaceae</taxon>
        <taxon>Streptomyces</taxon>
    </lineage>
</organism>
<dbReference type="InterPro" id="IPR054202">
    <property type="entry name" value="DUF6907"/>
</dbReference>
<gene>
    <name evidence="2" type="ORF">C4B68_20735</name>
</gene>
<dbReference type="EMBL" id="CP026652">
    <property type="protein sequence ID" value="AVH57795.1"/>
    <property type="molecule type" value="Genomic_DNA"/>
</dbReference>
<protein>
    <submittedName>
        <fullName evidence="2">Uncharacterized protein</fullName>
    </submittedName>
</protein>
<name>A0ABN5I444_9ACTN</name>
<dbReference type="Pfam" id="PF21848">
    <property type="entry name" value="DUF6907"/>
    <property type="match status" value="1"/>
</dbReference>
<evidence type="ECO:0000313" key="3">
    <source>
        <dbReference type="Proteomes" id="UP000238413"/>
    </source>
</evidence>
<dbReference type="RefSeq" id="WP_099506753.1">
    <property type="nucleotide sequence ID" value="NZ_CP026652.1"/>
</dbReference>
<feature type="region of interest" description="Disordered" evidence="1">
    <location>
        <begin position="67"/>
        <end position="86"/>
    </location>
</feature>
<sequence>MTAPRTVTLATVDRGNVTIPEPAWCSGHSHHDPLTEYADIIHSSPEHTLNFRYVVLLAAGLVQSPHATTASPGLGGPTPGVSVHPLGETLDPTGLYSLAAALDAYSDQLRTLADQLDAILDGGGQ</sequence>
<keyword evidence="3" id="KW-1185">Reference proteome</keyword>
<dbReference type="Proteomes" id="UP000238413">
    <property type="component" value="Chromosome"/>
</dbReference>
<reference evidence="2 3" key="1">
    <citation type="submission" date="2018-02" db="EMBL/GenBank/DDBJ databases">
        <title>Complete genome sequence of Streptomyces dengpaensis, the producer of angucyclines.</title>
        <authorList>
            <person name="Yumei L."/>
        </authorList>
    </citation>
    <scope>NUCLEOTIDE SEQUENCE [LARGE SCALE GENOMIC DNA]</scope>
    <source>
        <strain evidence="2 3">XZHG99</strain>
    </source>
</reference>
<proteinExistence type="predicted"/>